<name>A0ABD1SBM9_9LAMI</name>
<keyword evidence="2" id="KW-1185">Reference proteome</keyword>
<gene>
    <name evidence="1" type="ORF">Adt_23323</name>
</gene>
<sequence>MTRPRKRRAHSVGKAPSERTVAELEFKTHGVGLPLPTYATVDQFETLLTQMIAMMTLLQNQIHMSVDHVTSPPIDPAEHILVQPSQETQQHLWSIKEFLISLYRTV</sequence>
<dbReference type="AlphaFoldDB" id="A0ABD1SBM9"/>
<dbReference type="EMBL" id="JBFOLK010000007">
    <property type="protein sequence ID" value="KAL2497773.1"/>
    <property type="molecule type" value="Genomic_DNA"/>
</dbReference>
<comment type="caution">
    <text evidence="1">The sequence shown here is derived from an EMBL/GenBank/DDBJ whole genome shotgun (WGS) entry which is preliminary data.</text>
</comment>
<organism evidence="1 2">
    <name type="scientific">Abeliophyllum distichum</name>
    <dbReference type="NCBI Taxonomy" id="126358"/>
    <lineage>
        <taxon>Eukaryota</taxon>
        <taxon>Viridiplantae</taxon>
        <taxon>Streptophyta</taxon>
        <taxon>Embryophyta</taxon>
        <taxon>Tracheophyta</taxon>
        <taxon>Spermatophyta</taxon>
        <taxon>Magnoliopsida</taxon>
        <taxon>eudicotyledons</taxon>
        <taxon>Gunneridae</taxon>
        <taxon>Pentapetalae</taxon>
        <taxon>asterids</taxon>
        <taxon>lamiids</taxon>
        <taxon>Lamiales</taxon>
        <taxon>Oleaceae</taxon>
        <taxon>Forsythieae</taxon>
        <taxon>Abeliophyllum</taxon>
    </lineage>
</organism>
<dbReference type="Proteomes" id="UP001604336">
    <property type="component" value="Unassembled WGS sequence"/>
</dbReference>
<accession>A0ABD1SBM9</accession>
<evidence type="ECO:0000313" key="1">
    <source>
        <dbReference type="EMBL" id="KAL2497773.1"/>
    </source>
</evidence>
<proteinExistence type="predicted"/>
<protein>
    <submittedName>
        <fullName evidence="1">Uncharacterized protein</fullName>
    </submittedName>
</protein>
<reference evidence="2" key="1">
    <citation type="submission" date="2024-07" db="EMBL/GenBank/DDBJ databases">
        <title>Two chromosome-level genome assemblies of Korean endemic species Abeliophyllum distichum and Forsythia ovata (Oleaceae).</title>
        <authorList>
            <person name="Jang H."/>
        </authorList>
    </citation>
    <scope>NUCLEOTIDE SEQUENCE [LARGE SCALE GENOMIC DNA]</scope>
</reference>
<evidence type="ECO:0000313" key="2">
    <source>
        <dbReference type="Proteomes" id="UP001604336"/>
    </source>
</evidence>